<feature type="transmembrane region" description="Helical" evidence="1">
    <location>
        <begin position="22"/>
        <end position="38"/>
    </location>
</feature>
<reference evidence="2" key="1">
    <citation type="submission" date="2018-05" db="EMBL/GenBank/DDBJ databases">
        <authorList>
            <person name="Lanie J.A."/>
            <person name="Ng W.-L."/>
            <person name="Kazmierczak K.M."/>
            <person name="Andrzejewski T.M."/>
            <person name="Davidsen T.M."/>
            <person name="Wayne K.J."/>
            <person name="Tettelin H."/>
            <person name="Glass J.I."/>
            <person name="Rusch D."/>
            <person name="Podicherti R."/>
            <person name="Tsui H.-C.T."/>
            <person name="Winkler M.E."/>
        </authorList>
    </citation>
    <scope>NUCLEOTIDE SEQUENCE</scope>
</reference>
<evidence type="ECO:0000256" key="1">
    <source>
        <dbReference type="SAM" id="Phobius"/>
    </source>
</evidence>
<keyword evidence="1" id="KW-1133">Transmembrane helix</keyword>
<gene>
    <name evidence="2" type="ORF">METZ01_LOCUS360185</name>
</gene>
<feature type="non-terminal residue" evidence="2">
    <location>
        <position position="1"/>
    </location>
</feature>
<evidence type="ECO:0000313" key="2">
    <source>
        <dbReference type="EMBL" id="SVD07331.1"/>
    </source>
</evidence>
<keyword evidence="1" id="KW-0812">Transmembrane</keyword>
<dbReference type="EMBL" id="UINC01127905">
    <property type="protein sequence ID" value="SVD07331.1"/>
    <property type="molecule type" value="Genomic_DNA"/>
</dbReference>
<name>A0A382SEK6_9ZZZZ</name>
<keyword evidence="1" id="KW-0472">Membrane</keyword>
<protein>
    <submittedName>
        <fullName evidence="2">Uncharacterized protein</fullName>
    </submittedName>
</protein>
<sequence>ILFILVKYSLANDLGLQTVESLITPLSVAIVSGAVVIYHRRIFKDIPLGSKSTIRPQLQGSQTARKSITIFSQADNSELIKTLQERLEYDVEEIVWTTESNFDRKGIKADIDDLYNSIVKLEAGNILLIQSGQEYKIYTYKRNSLEG</sequence>
<accession>A0A382SEK6</accession>
<proteinExistence type="predicted"/>
<dbReference type="AlphaFoldDB" id="A0A382SEK6"/>
<organism evidence="2">
    <name type="scientific">marine metagenome</name>
    <dbReference type="NCBI Taxonomy" id="408172"/>
    <lineage>
        <taxon>unclassified sequences</taxon>
        <taxon>metagenomes</taxon>
        <taxon>ecological metagenomes</taxon>
    </lineage>
</organism>